<dbReference type="EMBL" id="JAAOLE020000001">
    <property type="protein sequence ID" value="NVI46356.1"/>
    <property type="molecule type" value="Genomic_DNA"/>
</dbReference>
<evidence type="ECO:0000313" key="1">
    <source>
        <dbReference type="EMBL" id="NVI46356.1"/>
    </source>
</evidence>
<reference evidence="1" key="1">
    <citation type="submission" date="2020-06" db="EMBL/GenBank/DDBJ databases">
        <title>Whole Genome Sequence of Bradyrhizobium sp. Strain 1S1.</title>
        <authorList>
            <person name="Bromfield E.S.P."/>
            <person name="Cloutier S."/>
        </authorList>
    </citation>
    <scope>NUCLEOTIDE SEQUENCE [LARGE SCALE GENOMIC DNA]</scope>
    <source>
        <strain evidence="1">1S1</strain>
    </source>
</reference>
<proteinExistence type="predicted"/>
<comment type="caution">
    <text evidence="1">The sequence shown here is derived from an EMBL/GenBank/DDBJ whole genome shotgun (WGS) entry which is preliminary data.</text>
</comment>
<sequence>MADITDITAYFAQTAFGAVYPSGTTQPSVAAMDVRVFEGWPTPDQLDLDMVGKMLNDAKQVVVRPGGPVANVSIFPMQGQGSNTYQIFDETYVVSRPTYGLTFTLVDNVITVSGQPVAAEYLTVIADDAHVYSASGSTTAELLAALASQAQTDYPQVASTATTLTIPGTHAIVVRQGGKGVLGKVLHRQRQSIMTTVWAPSSAIRGTLAKAIDVALKKANKITMPDSSQALVIYNRTTNIDEMQTQAIYRRDLVFDVEYATVELFDGYEITSTQVSITHPDNPLVTNAIS</sequence>
<name>A0A973W2K1_9BRAD</name>
<dbReference type="AlphaFoldDB" id="A0A973W2K1"/>
<gene>
    <name evidence="1" type="ORF">HAP48_026030</name>
</gene>
<protein>
    <submittedName>
        <fullName evidence="1">Uncharacterized protein</fullName>
    </submittedName>
</protein>
<dbReference type="RefSeq" id="WP_166205681.1">
    <property type="nucleotide sequence ID" value="NZ_CP088285.1"/>
</dbReference>
<organism evidence="1">
    <name type="scientific">Bradyrhizobium septentrionale</name>
    <dbReference type="NCBI Taxonomy" id="1404411"/>
    <lineage>
        <taxon>Bacteria</taxon>
        <taxon>Pseudomonadati</taxon>
        <taxon>Pseudomonadota</taxon>
        <taxon>Alphaproteobacteria</taxon>
        <taxon>Hyphomicrobiales</taxon>
        <taxon>Nitrobacteraceae</taxon>
        <taxon>Bradyrhizobium</taxon>
    </lineage>
</organism>
<accession>A0A973W2K1</accession>